<feature type="non-terminal residue" evidence="3">
    <location>
        <position position="1"/>
    </location>
</feature>
<sequence>SKVPELEESLGKVLGWAVNIIQVWSSVGEETRMLRASVRTMVSFVAHDKGEAISSEEVRKKLQSASNDVKAELVLLFGDGVNFNVETGYPSSTSDQVVVIVLGILLAVTVLGLIVAVVFVVRFKRNGKRKESDKESFDIDSQADGFTNMNFNKNYKSSQQLSRNPYNSTAEEREKAQWDKRAGEQQTSKDSPRFREHKNSESDESHTSAL</sequence>
<feature type="region of interest" description="Disordered" evidence="1">
    <location>
        <begin position="157"/>
        <end position="210"/>
    </location>
</feature>
<feature type="compositionally biased region" description="Polar residues" evidence="1">
    <location>
        <begin position="157"/>
        <end position="169"/>
    </location>
</feature>
<protein>
    <recommendedName>
        <fullName evidence="5">SEA domain-containing protein</fullName>
    </recommendedName>
</protein>
<evidence type="ECO:0000256" key="2">
    <source>
        <dbReference type="SAM" id="Phobius"/>
    </source>
</evidence>
<feature type="compositionally biased region" description="Basic and acidic residues" evidence="1">
    <location>
        <begin position="170"/>
        <end position="183"/>
    </location>
</feature>
<dbReference type="CDD" id="cd12087">
    <property type="entry name" value="TM_EGFR-like"/>
    <property type="match status" value="1"/>
</dbReference>
<evidence type="ECO:0000313" key="3">
    <source>
        <dbReference type="EMBL" id="MED6268821.1"/>
    </source>
</evidence>
<dbReference type="Proteomes" id="UP001352852">
    <property type="component" value="Unassembled WGS sequence"/>
</dbReference>
<evidence type="ECO:0000256" key="1">
    <source>
        <dbReference type="SAM" id="MobiDB-lite"/>
    </source>
</evidence>
<feature type="compositionally biased region" description="Basic and acidic residues" evidence="1">
    <location>
        <begin position="190"/>
        <end position="210"/>
    </location>
</feature>
<feature type="transmembrane region" description="Helical" evidence="2">
    <location>
        <begin position="97"/>
        <end position="121"/>
    </location>
</feature>
<reference evidence="3 4" key="1">
    <citation type="submission" date="2021-06" db="EMBL/GenBank/DDBJ databases">
        <authorList>
            <person name="Palmer J.M."/>
        </authorList>
    </citation>
    <scope>NUCLEOTIDE SEQUENCE [LARGE SCALE GENOMIC DNA]</scope>
    <source>
        <strain evidence="3 4">CL_MEX2019</strain>
        <tissue evidence="3">Muscle</tissue>
    </source>
</reference>
<keyword evidence="2" id="KW-0472">Membrane</keyword>
<keyword evidence="4" id="KW-1185">Reference proteome</keyword>
<evidence type="ECO:0000313" key="4">
    <source>
        <dbReference type="Proteomes" id="UP001352852"/>
    </source>
</evidence>
<gene>
    <name evidence="3" type="ORF">CHARACLAT_026446</name>
</gene>
<organism evidence="3 4">
    <name type="scientific">Characodon lateralis</name>
    <dbReference type="NCBI Taxonomy" id="208331"/>
    <lineage>
        <taxon>Eukaryota</taxon>
        <taxon>Metazoa</taxon>
        <taxon>Chordata</taxon>
        <taxon>Craniata</taxon>
        <taxon>Vertebrata</taxon>
        <taxon>Euteleostomi</taxon>
        <taxon>Actinopterygii</taxon>
        <taxon>Neopterygii</taxon>
        <taxon>Teleostei</taxon>
        <taxon>Neoteleostei</taxon>
        <taxon>Acanthomorphata</taxon>
        <taxon>Ovalentaria</taxon>
        <taxon>Atherinomorphae</taxon>
        <taxon>Cyprinodontiformes</taxon>
        <taxon>Goodeidae</taxon>
        <taxon>Characodon</taxon>
    </lineage>
</organism>
<proteinExistence type="predicted"/>
<keyword evidence="2" id="KW-0812">Transmembrane</keyword>
<keyword evidence="2" id="KW-1133">Transmembrane helix</keyword>
<comment type="caution">
    <text evidence="3">The sequence shown here is derived from an EMBL/GenBank/DDBJ whole genome shotgun (WGS) entry which is preliminary data.</text>
</comment>
<accession>A0ABU7D0Z3</accession>
<evidence type="ECO:0008006" key="5">
    <source>
        <dbReference type="Google" id="ProtNLM"/>
    </source>
</evidence>
<name>A0ABU7D0Z3_9TELE</name>
<dbReference type="EMBL" id="JAHUTJ010011389">
    <property type="protein sequence ID" value="MED6268821.1"/>
    <property type="molecule type" value="Genomic_DNA"/>
</dbReference>